<evidence type="ECO:0000256" key="2">
    <source>
        <dbReference type="ARBA" id="ARBA00004443"/>
    </source>
</evidence>
<gene>
    <name evidence="21" type="ORF">ACJMK2_036062</name>
</gene>
<comment type="pathway">
    <text evidence="4">Lipid metabolism.</text>
</comment>
<reference evidence="21 22" key="1">
    <citation type="submission" date="2024-11" db="EMBL/GenBank/DDBJ databases">
        <title>Chromosome-level genome assembly of the freshwater bivalve Anodonta woodiana.</title>
        <authorList>
            <person name="Chen X."/>
        </authorList>
    </citation>
    <scope>NUCLEOTIDE SEQUENCE [LARGE SCALE GENOMIC DNA]</scope>
    <source>
        <strain evidence="21">MN2024</strain>
        <tissue evidence="21">Gills</tissue>
    </source>
</reference>
<evidence type="ECO:0000256" key="4">
    <source>
        <dbReference type="ARBA" id="ARBA00005189"/>
    </source>
</evidence>
<comment type="cofactor">
    <cofactor evidence="1 20">
        <name>Mg(2+)</name>
        <dbReference type="ChEBI" id="CHEBI:18420"/>
    </cofactor>
</comment>
<evidence type="ECO:0000256" key="1">
    <source>
        <dbReference type="ARBA" id="ARBA00001946"/>
    </source>
</evidence>
<keyword evidence="17 20" id="KW-1208">Phospholipid metabolism</keyword>
<dbReference type="Pfam" id="PF09139">
    <property type="entry name" value="Tam41_Mmp37"/>
    <property type="match status" value="1"/>
</dbReference>
<comment type="catalytic activity">
    <reaction evidence="20">
        <text>a 1,2-diacyl-sn-glycero-3-phosphate + CTP + H(+) = a CDP-1,2-diacyl-sn-glycerol + diphosphate</text>
        <dbReference type="Rhea" id="RHEA:16229"/>
        <dbReference type="ChEBI" id="CHEBI:15378"/>
        <dbReference type="ChEBI" id="CHEBI:33019"/>
        <dbReference type="ChEBI" id="CHEBI:37563"/>
        <dbReference type="ChEBI" id="CHEBI:58332"/>
        <dbReference type="ChEBI" id="CHEBI:58608"/>
        <dbReference type="EC" id="2.7.7.41"/>
    </reaction>
</comment>
<evidence type="ECO:0000256" key="15">
    <source>
        <dbReference type="ARBA" id="ARBA00023136"/>
    </source>
</evidence>
<keyword evidence="9 20" id="KW-0808">Transferase</keyword>
<keyword evidence="14 20" id="KW-0496">Mitochondrion</keyword>
<keyword evidence="15 20" id="KW-0472">Membrane</keyword>
<evidence type="ECO:0000256" key="11">
    <source>
        <dbReference type="ARBA" id="ARBA00022792"/>
    </source>
</evidence>
<dbReference type="AlphaFoldDB" id="A0ABD3WH58"/>
<dbReference type="PANTHER" id="PTHR13619:SF0">
    <property type="entry name" value="PHOSPHATIDATE CYTIDYLYLTRANSFERASE, MITOCHONDRIAL"/>
    <property type="match status" value="1"/>
</dbReference>
<name>A0ABD3WH58_SINWO</name>
<proteinExistence type="inferred from homology"/>
<comment type="pathway">
    <text evidence="3 20">Phospholipid metabolism; CDP-diacylglycerol biosynthesis; CDP-diacylglycerol from sn-glycerol 3-phosphate: step 3/3.</text>
</comment>
<comment type="caution">
    <text evidence="21">The sequence shown here is derived from an EMBL/GenBank/DDBJ whole genome shotgun (WGS) entry which is preliminary data.</text>
</comment>
<dbReference type="EC" id="2.7.7.41" evidence="6 20"/>
<keyword evidence="22" id="KW-1185">Reference proteome</keyword>
<evidence type="ECO:0000256" key="17">
    <source>
        <dbReference type="ARBA" id="ARBA00023264"/>
    </source>
</evidence>
<accession>A0ABD3WH58</accession>
<evidence type="ECO:0000256" key="12">
    <source>
        <dbReference type="ARBA" id="ARBA00022842"/>
    </source>
</evidence>
<evidence type="ECO:0000256" key="18">
    <source>
        <dbReference type="ARBA" id="ARBA00029893"/>
    </source>
</evidence>
<comment type="subcellular location">
    <subcellularLocation>
        <location evidence="2 20">Mitochondrion inner membrane</location>
        <topology evidence="2 20">Peripheral membrane protein</topology>
        <orientation evidence="2 20">Matrix side</orientation>
    </subcellularLocation>
</comment>
<evidence type="ECO:0000256" key="5">
    <source>
        <dbReference type="ARBA" id="ARBA00005458"/>
    </source>
</evidence>
<dbReference type="PANTHER" id="PTHR13619">
    <property type="entry name" value="PHOSPHATIDATE CYTIDYLYLTRANSFERASE, MITOCHONDRIAL"/>
    <property type="match status" value="1"/>
</dbReference>
<keyword evidence="12 20" id="KW-0460">Magnesium</keyword>
<comment type="function">
    <text evidence="20">Catalyzes the conversion of phosphatidic acid (PA) to CDP-diacylglycerol (CDP-DAG), an essential intermediate in the synthesis of phosphatidylglycerol, cardiolipin and phosphatidylinositol.</text>
</comment>
<dbReference type="EMBL" id="JBJQND010000006">
    <property type="protein sequence ID" value="KAL3872881.1"/>
    <property type="molecule type" value="Genomic_DNA"/>
</dbReference>
<evidence type="ECO:0000256" key="14">
    <source>
        <dbReference type="ARBA" id="ARBA00023128"/>
    </source>
</evidence>
<comment type="similarity">
    <text evidence="5 20">Belongs to the TAM41 family.</text>
</comment>
<sequence length="348" mass="40238">MSGMLTQAARSVMSLVKTEAGSVYSRIFSMFPDGIQMAFAYGSGVFQQQGQDMSKNMLDLILVVDDPILWHKQNLQQNRKHYSIVKYFGPRNISILQNSCGGIYFNTLIPFEERLIKYGVISTNRLIVDLLDWDALYVSGRLHKPVQLIIDPTSQELMKAMATNLQSALHASLLMLPEMFTEEDLFLKITSLSYNGDFRMTIGEDKNKIHNIVTPNIDRFRHLYEHFLDSEEHVFWNKSRGTLEQYPNHVAQFHHLNLLPKEVLKNLVKLKYRYLNIPDTEEVIRLLAHDSHCKEFVEQSIANIVYRTSLTQTVKTAFTAGMTKSVRYSWAKVKKMIKSIRKPTERIN</sequence>
<evidence type="ECO:0000256" key="16">
    <source>
        <dbReference type="ARBA" id="ARBA00023209"/>
    </source>
</evidence>
<keyword evidence="8 20" id="KW-0444">Lipid biosynthesis</keyword>
<dbReference type="GO" id="GO:0032049">
    <property type="term" value="P:cardiolipin biosynthetic process"/>
    <property type="evidence" value="ECO:0007669"/>
    <property type="project" value="UniProtKB-UniRule"/>
</dbReference>
<evidence type="ECO:0000256" key="19">
    <source>
        <dbReference type="ARBA" id="ARBA00031502"/>
    </source>
</evidence>
<evidence type="ECO:0000256" key="8">
    <source>
        <dbReference type="ARBA" id="ARBA00022516"/>
    </source>
</evidence>
<evidence type="ECO:0000256" key="10">
    <source>
        <dbReference type="ARBA" id="ARBA00022695"/>
    </source>
</evidence>
<evidence type="ECO:0000256" key="3">
    <source>
        <dbReference type="ARBA" id="ARBA00005119"/>
    </source>
</evidence>
<evidence type="ECO:0000256" key="20">
    <source>
        <dbReference type="PIRNR" id="PIRNR028840"/>
    </source>
</evidence>
<dbReference type="InterPro" id="IPR015222">
    <property type="entry name" value="Tam41"/>
</dbReference>
<evidence type="ECO:0000313" key="22">
    <source>
        <dbReference type="Proteomes" id="UP001634394"/>
    </source>
</evidence>
<dbReference type="GO" id="GO:0005743">
    <property type="term" value="C:mitochondrial inner membrane"/>
    <property type="evidence" value="ECO:0007669"/>
    <property type="project" value="UniProtKB-SubCell"/>
</dbReference>
<dbReference type="GO" id="GO:0004605">
    <property type="term" value="F:phosphatidate cytidylyltransferase activity"/>
    <property type="evidence" value="ECO:0007669"/>
    <property type="project" value="UniProtKB-UniRule"/>
</dbReference>
<organism evidence="21 22">
    <name type="scientific">Sinanodonta woodiana</name>
    <name type="common">Chinese pond mussel</name>
    <name type="synonym">Anodonta woodiana</name>
    <dbReference type="NCBI Taxonomy" id="1069815"/>
    <lineage>
        <taxon>Eukaryota</taxon>
        <taxon>Metazoa</taxon>
        <taxon>Spiralia</taxon>
        <taxon>Lophotrochozoa</taxon>
        <taxon>Mollusca</taxon>
        <taxon>Bivalvia</taxon>
        <taxon>Autobranchia</taxon>
        <taxon>Heteroconchia</taxon>
        <taxon>Palaeoheterodonta</taxon>
        <taxon>Unionida</taxon>
        <taxon>Unionoidea</taxon>
        <taxon>Unionidae</taxon>
        <taxon>Unioninae</taxon>
        <taxon>Sinanodonta</taxon>
    </lineage>
</organism>
<evidence type="ECO:0000256" key="13">
    <source>
        <dbReference type="ARBA" id="ARBA00023098"/>
    </source>
</evidence>
<evidence type="ECO:0000256" key="6">
    <source>
        <dbReference type="ARBA" id="ARBA00012487"/>
    </source>
</evidence>
<keyword evidence="11 20" id="KW-0999">Mitochondrion inner membrane</keyword>
<dbReference type="Proteomes" id="UP001634394">
    <property type="component" value="Unassembled WGS sequence"/>
</dbReference>
<dbReference type="PIRSF" id="PIRSF028840">
    <property type="entry name" value="Mmp37"/>
    <property type="match status" value="1"/>
</dbReference>
<protein>
    <recommendedName>
        <fullName evidence="7 20">Phosphatidate cytidylyltransferase, mitochondrial</fullName>
        <ecNumber evidence="6 20">2.7.7.41</ecNumber>
    </recommendedName>
    <alternativeName>
        <fullName evidence="18 20">CDP-diacylglycerol synthase</fullName>
    </alternativeName>
    <alternativeName>
        <fullName evidence="19 20">Mitochondrial translocator assembly and maintenance protein 41 homolog</fullName>
    </alternativeName>
</protein>
<evidence type="ECO:0000256" key="7">
    <source>
        <dbReference type="ARBA" id="ARBA00018337"/>
    </source>
</evidence>
<evidence type="ECO:0000256" key="9">
    <source>
        <dbReference type="ARBA" id="ARBA00022679"/>
    </source>
</evidence>
<keyword evidence="16 20" id="KW-0594">Phospholipid biosynthesis</keyword>
<dbReference type="GO" id="GO:0016024">
    <property type="term" value="P:CDP-diacylglycerol biosynthetic process"/>
    <property type="evidence" value="ECO:0007669"/>
    <property type="project" value="UniProtKB-UniRule"/>
</dbReference>
<evidence type="ECO:0000313" key="21">
    <source>
        <dbReference type="EMBL" id="KAL3872881.1"/>
    </source>
</evidence>
<keyword evidence="10 20" id="KW-0548">Nucleotidyltransferase</keyword>
<keyword evidence="13 20" id="KW-0443">Lipid metabolism</keyword>